<proteinExistence type="predicted"/>
<gene>
    <name evidence="1" type="ORF">METZ01_LOCUS354131</name>
</gene>
<evidence type="ECO:0008006" key="2">
    <source>
        <dbReference type="Google" id="ProtNLM"/>
    </source>
</evidence>
<feature type="non-terminal residue" evidence="1">
    <location>
        <position position="210"/>
    </location>
</feature>
<dbReference type="EMBL" id="UINC01124255">
    <property type="protein sequence ID" value="SVD01277.1"/>
    <property type="molecule type" value="Genomic_DNA"/>
</dbReference>
<organism evidence="1">
    <name type="scientific">marine metagenome</name>
    <dbReference type="NCBI Taxonomy" id="408172"/>
    <lineage>
        <taxon>unclassified sequences</taxon>
        <taxon>metagenomes</taxon>
        <taxon>ecological metagenomes</taxon>
    </lineage>
</organism>
<evidence type="ECO:0000313" key="1">
    <source>
        <dbReference type="EMBL" id="SVD01277.1"/>
    </source>
</evidence>
<accession>A0A382RW53</accession>
<reference evidence="1" key="1">
    <citation type="submission" date="2018-05" db="EMBL/GenBank/DDBJ databases">
        <authorList>
            <person name="Lanie J.A."/>
            <person name="Ng W.-L."/>
            <person name="Kazmierczak K.M."/>
            <person name="Andrzejewski T.M."/>
            <person name="Davidsen T.M."/>
            <person name="Wayne K.J."/>
            <person name="Tettelin H."/>
            <person name="Glass J.I."/>
            <person name="Rusch D."/>
            <person name="Podicherti R."/>
            <person name="Tsui H.-C.T."/>
            <person name="Winkler M.E."/>
        </authorList>
    </citation>
    <scope>NUCLEOTIDE SEQUENCE</scope>
</reference>
<sequence>MPTIQLTFSSHLKVLVLVAAFLLSSVVWSEDKLIRIQTIGTGLTEVEAVTDAQINALRLTYGTFISSNLVILNDQIVHDEIASLVKGTIQDFKVLSTFENNRGLWEASIDATLTQGSLVRFAEAIGDEIKVQGSLFGTEIKQQNLNKANEPKAFQHLVKRAGFFVDFFDISLSDENIKPKKLPNKDNKKIIDLIGRDLDEVVKLIRGPKG</sequence>
<dbReference type="AlphaFoldDB" id="A0A382RW53"/>
<protein>
    <recommendedName>
        <fullName evidence="2">Flagellar assembly protein T N-terminal domain-containing protein</fullName>
    </recommendedName>
</protein>
<name>A0A382RW53_9ZZZZ</name>